<accession>Q0U697</accession>
<dbReference type="KEGG" id="pno:SNOG_12717"/>
<dbReference type="Proteomes" id="UP000001055">
    <property type="component" value="Unassembled WGS sequence"/>
</dbReference>
<dbReference type="EMBL" id="CH445347">
    <property type="protein sequence ID" value="EAT80015.1"/>
    <property type="molecule type" value="Genomic_DNA"/>
</dbReference>
<reference evidence="2" key="1">
    <citation type="journal article" date="2007" name="Plant Cell">
        <title>Dothideomycete-plant interactions illuminated by genome sequencing and EST analysis of the wheat pathogen Stagonospora nodorum.</title>
        <authorList>
            <person name="Hane J.K."/>
            <person name="Lowe R.G."/>
            <person name="Solomon P.S."/>
            <person name="Tan K.C."/>
            <person name="Schoch C.L."/>
            <person name="Spatafora J.W."/>
            <person name="Crous P.W."/>
            <person name="Kodira C."/>
            <person name="Birren B.W."/>
            <person name="Galagan J.E."/>
            <person name="Torriani S.F."/>
            <person name="McDonald B.A."/>
            <person name="Oliver R.P."/>
        </authorList>
    </citation>
    <scope>NUCLEOTIDE SEQUENCE [LARGE SCALE GENOMIC DNA]</scope>
    <source>
        <strain evidence="2">SN15 / ATCC MYA-4574 / FGSC 10173</strain>
    </source>
</reference>
<gene>
    <name evidence="1" type="ORF">SNOG_12717</name>
</gene>
<evidence type="ECO:0000313" key="2">
    <source>
        <dbReference type="Proteomes" id="UP000001055"/>
    </source>
</evidence>
<proteinExistence type="predicted"/>
<dbReference type="RefSeq" id="XP_001802937.1">
    <property type="nucleotide sequence ID" value="XM_001802885.1"/>
</dbReference>
<dbReference type="InParanoid" id="Q0U697"/>
<organism evidence="1 2">
    <name type="scientific">Phaeosphaeria nodorum (strain SN15 / ATCC MYA-4574 / FGSC 10173)</name>
    <name type="common">Glume blotch fungus</name>
    <name type="synonym">Parastagonospora nodorum</name>
    <dbReference type="NCBI Taxonomy" id="321614"/>
    <lineage>
        <taxon>Eukaryota</taxon>
        <taxon>Fungi</taxon>
        <taxon>Dikarya</taxon>
        <taxon>Ascomycota</taxon>
        <taxon>Pezizomycotina</taxon>
        <taxon>Dothideomycetes</taxon>
        <taxon>Pleosporomycetidae</taxon>
        <taxon>Pleosporales</taxon>
        <taxon>Pleosporineae</taxon>
        <taxon>Phaeosphaeriaceae</taxon>
        <taxon>Parastagonospora</taxon>
    </lineage>
</organism>
<sequence length="188" mass="20947">MGGDCHQMGHAGEQDGGPFQEEMLLVSGESIVVFGMGGAGRCLAQVQRVISVQKLAAIPVVLSRKIWRVETQPQFSLILEYDSYQHSKASKDVCLDFGHLDQEHKIQDGPIFVSHTASGRPEVAFGTIELVLYSMPIHQCGLRTYDELDIAFTQSVLVWAPKFCDTAAQQGNIKLPHYRIWTRTFPSR</sequence>
<protein>
    <submittedName>
        <fullName evidence="1">Uncharacterized protein</fullName>
    </submittedName>
</protein>
<dbReference type="AlphaFoldDB" id="Q0U697"/>
<name>Q0U697_PHANO</name>
<dbReference type="GeneID" id="5979848"/>
<evidence type="ECO:0000313" key="1">
    <source>
        <dbReference type="EMBL" id="EAT80015.1"/>
    </source>
</evidence>